<evidence type="ECO:0000256" key="1">
    <source>
        <dbReference type="ARBA" id="ARBA00022750"/>
    </source>
</evidence>
<dbReference type="SUPFAM" id="SSF56672">
    <property type="entry name" value="DNA/RNA polymerases"/>
    <property type="match status" value="1"/>
</dbReference>
<feature type="domain" description="Retrovirus-related Pol polyprotein from transposon TNT 1-94-like beta-barrel" evidence="4">
    <location>
        <begin position="30"/>
        <end position="80"/>
    </location>
</feature>
<keyword evidence="1" id="KW-0378">Hydrolase</keyword>
<feature type="domain" description="Reverse transcriptase Ty1/copia-type" evidence="2">
    <location>
        <begin position="334"/>
        <end position="467"/>
    </location>
</feature>
<evidence type="ECO:0000259" key="3">
    <source>
        <dbReference type="Pfam" id="PF13976"/>
    </source>
</evidence>
<reference evidence="5" key="2">
    <citation type="submission" date="2022-01" db="EMBL/GenBank/DDBJ databases">
        <authorList>
            <person name="Yamashiro T."/>
            <person name="Shiraishi A."/>
            <person name="Satake H."/>
            <person name="Nakayama K."/>
        </authorList>
    </citation>
    <scope>NUCLEOTIDE SEQUENCE</scope>
</reference>
<gene>
    <name evidence="5" type="ORF">Tco_0769410</name>
</gene>
<keyword evidence="6" id="KW-1185">Reference proteome</keyword>
<organism evidence="5 6">
    <name type="scientific">Tanacetum coccineum</name>
    <dbReference type="NCBI Taxonomy" id="301880"/>
    <lineage>
        <taxon>Eukaryota</taxon>
        <taxon>Viridiplantae</taxon>
        <taxon>Streptophyta</taxon>
        <taxon>Embryophyta</taxon>
        <taxon>Tracheophyta</taxon>
        <taxon>Spermatophyta</taxon>
        <taxon>Magnoliopsida</taxon>
        <taxon>eudicotyledons</taxon>
        <taxon>Gunneridae</taxon>
        <taxon>Pentapetalae</taxon>
        <taxon>asterids</taxon>
        <taxon>campanulids</taxon>
        <taxon>Asterales</taxon>
        <taxon>Asteraceae</taxon>
        <taxon>Asteroideae</taxon>
        <taxon>Anthemideae</taxon>
        <taxon>Anthemidinae</taxon>
        <taxon>Tanacetum</taxon>
    </lineage>
</organism>
<reference evidence="5" key="1">
    <citation type="journal article" date="2022" name="Int. J. Mol. Sci.">
        <title>Draft Genome of Tanacetum Coccineum: Genomic Comparison of Closely Related Tanacetum-Family Plants.</title>
        <authorList>
            <person name="Yamashiro T."/>
            <person name="Shiraishi A."/>
            <person name="Nakayama K."/>
            <person name="Satake H."/>
        </authorList>
    </citation>
    <scope>NUCLEOTIDE SEQUENCE</scope>
</reference>
<dbReference type="Pfam" id="PF13976">
    <property type="entry name" value="gag_pre-integrs"/>
    <property type="match status" value="1"/>
</dbReference>
<dbReference type="InterPro" id="IPR013103">
    <property type="entry name" value="RVT_2"/>
</dbReference>
<proteinExistence type="predicted"/>
<dbReference type="InterPro" id="IPR054722">
    <property type="entry name" value="PolX-like_BBD"/>
</dbReference>
<dbReference type="Pfam" id="PF22936">
    <property type="entry name" value="Pol_BBD"/>
    <property type="match status" value="1"/>
</dbReference>
<evidence type="ECO:0000313" key="5">
    <source>
        <dbReference type="EMBL" id="GJS86774.1"/>
    </source>
</evidence>
<evidence type="ECO:0000313" key="6">
    <source>
        <dbReference type="Proteomes" id="UP001151760"/>
    </source>
</evidence>
<comment type="caution">
    <text evidence="5">The sequence shown here is derived from an EMBL/GenBank/DDBJ whole genome shotgun (WGS) entry which is preliminary data.</text>
</comment>
<sequence length="562" mass="63706">MPYSHAVKGNWGIAVKTSDHPLKNMEDRGIFDSGCSGHMTGNKDHLDDFEECKGGYVTFGGSKGYITGKGKIRHKVLFNETECLVVSPDFKMPDENQILLKAPRQHNMYSFDMKTPAPTKDYACLIAKATFDKSKLWHRRLGHINFKNLNKLVKGNLVRGLPSKDFRNEHHVLPAKRLQLEVITSAVAKHTATKVGPRKSSTNSKAEEFLTELQNLKTQEKEAYPTVNFGSGPVNTQHADQDDSDMPELTIFNKPQKGIFDVASYDDKGMVHDFNNLPTEVASAANSGATCTVSDVQKQQRNITQSQQHLFVCALLSRWVEAMQEELLQFRLQQVWILVDLPHGAKVIGTKWVYRNKREERGVVVRNKARLVAQGHRQEEGIDYDEVFAPVARIEAIRLILAFASFMGFIVYQMDVKSAFLYGTIDEEVYVSQPLGFVDPDHPKKVYKVVKALYGLHQAPRAWYVSIIFSREHENTGGYIDKTLFIKKDKKDIMLEISMSSMGELIFFLGLHVKQSQMNFHFSRHDVGRNADKVLNLASVKTAITPMEYMMALDIRFGKLMI</sequence>
<protein>
    <submittedName>
        <fullName evidence="5">Ribonuclease H-like domain-containing protein</fullName>
    </submittedName>
</protein>
<accession>A0ABQ4Z9B3</accession>
<evidence type="ECO:0000259" key="4">
    <source>
        <dbReference type="Pfam" id="PF22936"/>
    </source>
</evidence>
<keyword evidence="1" id="KW-0064">Aspartyl protease</keyword>
<evidence type="ECO:0000259" key="2">
    <source>
        <dbReference type="Pfam" id="PF07727"/>
    </source>
</evidence>
<feature type="domain" description="GAG-pre-integrase" evidence="3">
    <location>
        <begin position="107"/>
        <end position="167"/>
    </location>
</feature>
<keyword evidence="1" id="KW-0645">Protease</keyword>
<dbReference type="Proteomes" id="UP001151760">
    <property type="component" value="Unassembled WGS sequence"/>
</dbReference>
<dbReference type="Pfam" id="PF07727">
    <property type="entry name" value="RVT_2"/>
    <property type="match status" value="1"/>
</dbReference>
<dbReference type="InterPro" id="IPR043502">
    <property type="entry name" value="DNA/RNA_pol_sf"/>
</dbReference>
<name>A0ABQ4Z9B3_9ASTR</name>
<dbReference type="InterPro" id="IPR025724">
    <property type="entry name" value="GAG-pre-integrase_dom"/>
</dbReference>
<dbReference type="EMBL" id="BQNB010011145">
    <property type="protein sequence ID" value="GJS86774.1"/>
    <property type="molecule type" value="Genomic_DNA"/>
</dbReference>